<dbReference type="SUPFAM" id="SSF46785">
    <property type="entry name" value="Winged helix' DNA-binding domain"/>
    <property type="match status" value="1"/>
</dbReference>
<proteinExistence type="predicted"/>
<name>A0A919A3U4_9ACTN</name>
<evidence type="ECO:0000256" key="1">
    <source>
        <dbReference type="ARBA" id="ARBA00022603"/>
    </source>
</evidence>
<protein>
    <submittedName>
        <fullName evidence="8">Methyltransferase</fullName>
    </submittedName>
</protein>
<dbReference type="InterPro" id="IPR036388">
    <property type="entry name" value="WH-like_DNA-bd_sf"/>
</dbReference>
<evidence type="ECO:0000259" key="7">
    <source>
        <dbReference type="Pfam" id="PF08100"/>
    </source>
</evidence>
<evidence type="ECO:0000313" key="8">
    <source>
        <dbReference type="EMBL" id="GHE84201.1"/>
    </source>
</evidence>
<dbReference type="PANTHER" id="PTHR43712:SF2">
    <property type="entry name" value="O-METHYLTRANSFERASE CICE"/>
    <property type="match status" value="1"/>
</dbReference>
<dbReference type="Gene3D" id="1.10.10.10">
    <property type="entry name" value="Winged helix-like DNA-binding domain superfamily/Winged helix DNA-binding domain"/>
    <property type="match status" value="1"/>
</dbReference>
<keyword evidence="9" id="KW-1185">Reference proteome</keyword>
<dbReference type="InterPro" id="IPR016461">
    <property type="entry name" value="COMT-like"/>
</dbReference>
<evidence type="ECO:0000259" key="6">
    <source>
        <dbReference type="Pfam" id="PF00891"/>
    </source>
</evidence>
<keyword evidence="3" id="KW-0949">S-adenosyl-L-methionine</keyword>
<evidence type="ECO:0000256" key="2">
    <source>
        <dbReference type="ARBA" id="ARBA00022679"/>
    </source>
</evidence>
<dbReference type="InterPro" id="IPR029063">
    <property type="entry name" value="SAM-dependent_MTases_sf"/>
</dbReference>
<dbReference type="InterPro" id="IPR001077">
    <property type="entry name" value="COMT_C"/>
</dbReference>
<accession>A0A919A3U4</accession>
<keyword evidence="2" id="KW-0808">Transferase</keyword>
<dbReference type="InterPro" id="IPR012967">
    <property type="entry name" value="COMT_dimerisation"/>
</dbReference>
<feature type="compositionally biased region" description="Basic and acidic residues" evidence="5">
    <location>
        <begin position="8"/>
        <end position="19"/>
    </location>
</feature>
<dbReference type="SUPFAM" id="SSF53335">
    <property type="entry name" value="S-adenosyl-L-methionine-dependent methyltransferases"/>
    <property type="match status" value="1"/>
</dbReference>
<dbReference type="PANTHER" id="PTHR43712">
    <property type="entry name" value="PUTATIVE (AFU_ORTHOLOGUE AFUA_4G14580)-RELATED"/>
    <property type="match status" value="1"/>
</dbReference>
<evidence type="ECO:0000313" key="9">
    <source>
        <dbReference type="Proteomes" id="UP000608024"/>
    </source>
</evidence>
<dbReference type="Proteomes" id="UP000608024">
    <property type="component" value="Unassembled WGS sequence"/>
</dbReference>
<dbReference type="Gene3D" id="3.40.50.150">
    <property type="entry name" value="Vaccinia Virus protein VP39"/>
    <property type="match status" value="1"/>
</dbReference>
<reference evidence="8" key="2">
    <citation type="submission" date="2020-09" db="EMBL/GenBank/DDBJ databases">
        <authorList>
            <person name="Sun Q."/>
            <person name="Ohkuma M."/>
        </authorList>
    </citation>
    <scope>NUCLEOTIDE SEQUENCE</scope>
    <source>
        <strain evidence="8">JCM 4784</strain>
    </source>
</reference>
<comment type="caution">
    <text evidence="8">The sequence shown here is derived from an EMBL/GenBank/DDBJ whole genome shotgun (WGS) entry which is preliminary data.</text>
</comment>
<dbReference type="PROSITE" id="PS51683">
    <property type="entry name" value="SAM_OMT_II"/>
    <property type="match status" value="1"/>
</dbReference>
<dbReference type="AlphaFoldDB" id="A0A919A3U4"/>
<keyword evidence="1 8" id="KW-0489">Methyltransferase</keyword>
<evidence type="ECO:0000256" key="4">
    <source>
        <dbReference type="PIRSR" id="PIRSR005739-1"/>
    </source>
</evidence>
<dbReference type="GO" id="GO:0032259">
    <property type="term" value="P:methylation"/>
    <property type="evidence" value="ECO:0007669"/>
    <property type="project" value="UniProtKB-KW"/>
</dbReference>
<dbReference type="EMBL" id="BNBT01000133">
    <property type="protein sequence ID" value="GHE84201.1"/>
    <property type="molecule type" value="Genomic_DNA"/>
</dbReference>
<sequence length="348" mass="37434">MSATDDPAAEHTADPHPTPEDAVTVVDLSFGPLYASALRTAAVHRIADHLTRGPLAVDELARRAGVRADPLRRVLRLLASRGVFREAEPGVYTLTATAALLQDAPGSLRDMVLFGTSDLMVRTCARLDEAVRTGRPAFDEVHGAPFFDYLAAHPDTQTLFDNGMASLSGPLDDVIAATYPFPDSGTVVDVGGGQGGLLAAVLRRHPGLTGVLFDQERTVAGHRLDGADLAGRWRVESGDFFTAVPAGGDRYFLKHILHDWDDEECLRILRAVRAVVPPRGRLVVVDTVMPEGDAPDLSKTLDVAMMAVLKGRERTRDEFASLFARGGFRLTRVLDTPGFPALVEAEPG</sequence>
<gene>
    <name evidence="8" type="ORF">GCM10018785_60220</name>
</gene>
<feature type="active site" description="Proton acceptor" evidence="4">
    <location>
        <position position="258"/>
    </location>
</feature>
<dbReference type="GO" id="GO:0046983">
    <property type="term" value="F:protein dimerization activity"/>
    <property type="evidence" value="ECO:0007669"/>
    <property type="project" value="InterPro"/>
</dbReference>
<evidence type="ECO:0000256" key="3">
    <source>
        <dbReference type="ARBA" id="ARBA00022691"/>
    </source>
</evidence>
<dbReference type="RefSeq" id="WP_190139272.1">
    <property type="nucleotide sequence ID" value="NZ_BNBT01000133.1"/>
</dbReference>
<dbReference type="InterPro" id="IPR036390">
    <property type="entry name" value="WH_DNA-bd_sf"/>
</dbReference>
<organism evidence="8 9">
    <name type="scientific">Streptomyces longispororuber</name>
    <dbReference type="NCBI Taxonomy" id="68230"/>
    <lineage>
        <taxon>Bacteria</taxon>
        <taxon>Bacillati</taxon>
        <taxon>Actinomycetota</taxon>
        <taxon>Actinomycetes</taxon>
        <taxon>Kitasatosporales</taxon>
        <taxon>Streptomycetaceae</taxon>
        <taxon>Streptomyces</taxon>
    </lineage>
</organism>
<feature type="domain" description="O-methyltransferase C-terminal" evidence="6">
    <location>
        <begin position="126"/>
        <end position="329"/>
    </location>
</feature>
<reference evidence="8" key="1">
    <citation type="journal article" date="2014" name="Int. J. Syst. Evol. Microbiol.">
        <title>Complete genome sequence of Corynebacterium casei LMG S-19264T (=DSM 44701T), isolated from a smear-ripened cheese.</title>
        <authorList>
            <consortium name="US DOE Joint Genome Institute (JGI-PGF)"/>
            <person name="Walter F."/>
            <person name="Albersmeier A."/>
            <person name="Kalinowski J."/>
            <person name="Ruckert C."/>
        </authorList>
    </citation>
    <scope>NUCLEOTIDE SEQUENCE</scope>
    <source>
        <strain evidence="8">JCM 4784</strain>
    </source>
</reference>
<dbReference type="Pfam" id="PF08100">
    <property type="entry name" value="Dimerisation"/>
    <property type="match status" value="1"/>
</dbReference>
<evidence type="ECO:0000256" key="5">
    <source>
        <dbReference type="SAM" id="MobiDB-lite"/>
    </source>
</evidence>
<feature type="region of interest" description="Disordered" evidence="5">
    <location>
        <begin position="1"/>
        <end position="20"/>
    </location>
</feature>
<dbReference type="PIRSF" id="PIRSF005739">
    <property type="entry name" value="O-mtase"/>
    <property type="match status" value="1"/>
</dbReference>
<feature type="domain" description="O-methyltransferase dimerisation" evidence="7">
    <location>
        <begin position="27"/>
        <end position="101"/>
    </location>
</feature>
<dbReference type="Pfam" id="PF00891">
    <property type="entry name" value="Methyltransf_2"/>
    <property type="match status" value="1"/>
</dbReference>
<dbReference type="GO" id="GO:0008171">
    <property type="term" value="F:O-methyltransferase activity"/>
    <property type="evidence" value="ECO:0007669"/>
    <property type="project" value="InterPro"/>
</dbReference>